<keyword evidence="1" id="KW-0812">Transmembrane</keyword>
<organism evidence="2 3">
    <name type="scientific">Meloidogyne hapla</name>
    <name type="common">Root-knot nematode worm</name>
    <dbReference type="NCBI Taxonomy" id="6305"/>
    <lineage>
        <taxon>Eukaryota</taxon>
        <taxon>Metazoa</taxon>
        <taxon>Ecdysozoa</taxon>
        <taxon>Nematoda</taxon>
        <taxon>Chromadorea</taxon>
        <taxon>Rhabditida</taxon>
        <taxon>Tylenchina</taxon>
        <taxon>Tylenchomorpha</taxon>
        <taxon>Tylenchoidea</taxon>
        <taxon>Meloidogynidae</taxon>
        <taxon>Meloidogyninae</taxon>
        <taxon>Meloidogyne</taxon>
    </lineage>
</organism>
<protein>
    <submittedName>
        <fullName evidence="3">Uncharacterized protein</fullName>
    </submittedName>
</protein>
<evidence type="ECO:0000313" key="3">
    <source>
        <dbReference type="WBParaSite" id="MhA1_Contig1616.frz3.gene1"/>
    </source>
</evidence>
<dbReference type="Proteomes" id="UP000095281">
    <property type="component" value="Unplaced"/>
</dbReference>
<dbReference type="AlphaFoldDB" id="A0A1I8B8D5"/>
<name>A0A1I8B8D5_MELHA</name>
<evidence type="ECO:0000313" key="2">
    <source>
        <dbReference type="Proteomes" id="UP000095281"/>
    </source>
</evidence>
<dbReference type="WBParaSite" id="MhA1_Contig1616.frz3.gene1">
    <property type="protein sequence ID" value="MhA1_Contig1616.frz3.gene1"/>
    <property type="gene ID" value="MhA1_Contig1616.frz3.gene1"/>
</dbReference>
<proteinExistence type="predicted"/>
<accession>A0A1I8B8D5</accession>
<keyword evidence="2" id="KW-1185">Reference proteome</keyword>
<reference evidence="3" key="1">
    <citation type="submission" date="2016-11" db="UniProtKB">
        <authorList>
            <consortium name="WormBaseParasite"/>
        </authorList>
    </citation>
    <scope>IDENTIFICATION</scope>
</reference>
<sequence>MHVIPDSTLFRSYIIIYCICLIFGGIISYFQFNVLTIINSPYGNKEYRNAYKSVFGKLIPKKKITPNQPLFIKSDKANNNQQT</sequence>
<keyword evidence="1" id="KW-1133">Transmembrane helix</keyword>
<keyword evidence="1" id="KW-0472">Membrane</keyword>
<evidence type="ECO:0000256" key="1">
    <source>
        <dbReference type="SAM" id="Phobius"/>
    </source>
</evidence>
<feature type="transmembrane region" description="Helical" evidence="1">
    <location>
        <begin position="12"/>
        <end position="32"/>
    </location>
</feature>